<proteinExistence type="inferred from homology"/>
<dbReference type="CDD" id="cd00712">
    <property type="entry name" value="AsnB"/>
    <property type="match status" value="1"/>
</dbReference>
<gene>
    <name evidence="13" type="primary">asnB</name>
    <name evidence="13" type="ORF">POL25_35920</name>
</gene>
<dbReference type="InterPro" id="IPR029055">
    <property type="entry name" value="Ntn_hydrolases_N"/>
</dbReference>
<feature type="domain" description="Glutamine amidotransferase type-2" evidence="12">
    <location>
        <begin position="2"/>
        <end position="183"/>
    </location>
</feature>
<evidence type="ECO:0000256" key="7">
    <source>
        <dbReference type="ARBA" id="ARBA00022888"/>
    </source>
</evidence>
<protein>
    <recommendedName>
        <fullName evidence="2">asparagine synthase (glutamine-hydrolyzing)</fullName>
        <ecNumber evidence="2">6.3.5.4</ecNumber>
    </recommendedName>
</protein>
<comment type="caution">
    <text evidence="13">The sequence shown here is derived from an EMBL/GenBank/DDBJ whole genome shotgun (WGS) entry which is preliminary data.</text>
</comment>
<evidence type="ECO:0000256" key="3">
    <source>
        <dbReference type="ARBA" id="ARBA00022598"/>
    </source>
</evidence>
<dbReference type="Proteomes" id="UP001221686">
    <property type="component" value="Unassembled WGS sequence"/>
</dbReference>
<evidence type="ECO:0000313" key="13">
    <source>
        <dbReference type="EMBL" id="MDC0722333.1"/>
    </source>
</evidence>
<evidence type="ECO:0000256" key="8">
    <source>
        <dbReference type="ARBA" id="ARBA00022962"/>
    </source>
</evidence>
<dbReference type="InterPro" id="IPR001962">
    <property type="entry name" value="Asn_synthase"/>
</dbReference>
<evidence type="ECO:0000256" key="1">
    <source>
        <dbReference type="ARBA" id="ARBA00005752"/>
    </source>
</evidence>
<sequence>MCGILAVFGAVDDAILSRATAASERLTHRGPDGHGRHYLPGVGALLHRRLSIMDPASGRQPLFGRDGAAVVHNGEIYNHAALRAGLQAAGRVFRTGSDSEVLAHLFEAQGDAFVDKLDGVFALAALRDDDWLVARDPIGVKPLYYGRDRAGNLWFASELKVLAGECEWFEVFPPGHVYTRRGGLRRWYERTWLEGQADYRRDAAGLRERFEAAVDKRLMSDVPLGVLLSGGLDSSLVAALAARLARRRDPDARLMSFAIGVDGDSPDLRAARDVAAFVGTDHHEVRLDLDEGVAALRDIVWHTESYDIPTVRASIPMYCLSRYIKDQGVKVVLSGEGSDEVFGGYLYFYFAEGEEAFFRETVERVKNLHLSDVLRADKSTMAHGVEARVPFLDLAFLDLAMTIDPALKRPLRAEPGREARMEKALLRAAFADPADPLLPPAVLWRQKEQFSDGVGYGWVERLKAHAEATVSDLHLAEAGRRFPHETPTTKEGYLYRSLFAELFPGEHAARCVRRWVPRWQADADSSGRANPLHNSAVREDRQAARKAR</sequence>
<feature type="compositionally biased region" description="Basic and acidic residues" evidence="11">
    <location>
        <begin position="536"/>
        <end position="548"/>
    </location>
</feature>
<keyword evidence="3 13" id="KW-0436">Ligase</keyword>
<dbReference type="InterPro" id="IPR033738">
    <property type="entry name" value="AsnB_N"/>
</dbReference>
<evidence type="ECO:0000256" key="5">
    <source>
        <dbReference type="ARBA" id="ARBA00022741"/>
    </source>
</evidence>
<dbReference type="SUPFAM" id="SSF56235">
    <property type="entry name" value="N-terminal nucleophile aminohydrolases (Ntn hydrolases)"/>
    <property type="match status" value="1"/>
</dbReference>
<evidence type="ECO:0000256" key="4">
    <source>
        <dbReference type="ARBA" id="ARBA00022605"/>
    </source>
</evidence>
<dbReference type="InterPro" id="IPR006426">
    <property type="entry name" value="Asn_synth_AEB"/>
</dbReference>
<dbReference type="InterPro" id="IPR050795">
    <property type="entry name" value="Asn_Synthetase"/>
</dbReference>
<organism evidence="13 14">
    <name type="scientific">Nannocystis bainbridge</name>
    <dbReference type="NCBI Taxonomy" id="2995303"/>
    <lineage>
        <taxon>Bacteria</taxon>
        <taxon>Pseudomonadati</taxon>
        <taxon>Myxococcota</taxon>
        <taxon>Polyangia</taxon>
        <taxon>Nannocystales</taxon>
        <taxon>Nannocystaceae</taxon>
        <taxon>Nannocystis</taxon>
    </lineage>
</organism>
<name>A0ABT5E902_9BACT</name>
<dbReference type="GO" id="GO:0004066">
    <property type="term" value="F:asparagine synthase (glutamine-hydrolyzing) activity"/>
    <property type="evidence" value="ECO:0007669"/>
    <property type="project" value="UniProtKB-EC"/>
</dbReference>
<comment type="catalytic activity">
    <reaction evidence="10">
        <text>L-aspartate + L-glutamine + ATP + H2O = L-asparagine + L-glutamate + AMP + diphosphate + H(+)</text>
        <dbReference type="Rhea" id="RHEA:12228"/>
        <dbReference type="ChEBI" id="CHEBI:15377"/>
        <dbReference type="ChEBI" id="CHEBI:15378"/>
        <dbReference type="ChEBI" id="CHEBI:29985"/>
        <dbReference type="ChEBI" id="CHEBI:29991"/>
        <dbReference type="ChEBI" id="CHEBI:30616"/>
        <dbReference type="ChEBI" id="CHEBI:33019"/>
        <dbReference type="ChEBI" id="CHEBI:58048"/>
        <dbReference type="ChEBI" id="CHEBI:58359"/>
        <dbReference type="ChEBI" id="CHEBI:456215"/>
        <dbReference type="EC" id="6.3.5.4"/>
    </reaction>
</comment>
<dbReference type="Gene3D" id="3.60.20.10">
    <property type="entry name" value="Glutamine Phosphoribosylpyrophosphate, subunit 1, domain 1"/>
    <property type="match status" value="1"/>
</dbReference>
<evidence type="ECO:0000256" key="9">
    <source>
        <dbReference type="ARBA" id="ARBA00029440"/>
    </source>
</evidence>
<feature type="region of interest" description="Disordered" evidence="11">
    <location>
        <begin position="523"/>
        <end position="548"/>
    </location>
</feature>
<comment type="pathway">
    <text evidence="9">Amino-acid biosynthesis.</text>
</comment>
<evidence type="ECO:0000313" key="14">
    <source>
        <dbReference type="Proteomes" id="UP001221686"/>
    </source>
</evidence>
<keyword evidence="6" id="KW-0067">ATP-binding</keyword>
<comment type="similarity">
    <text evidence="1">Belongs to the asparagine synthetase family.</text>
</comment>
<evidence type="ECO:0000256" key="11">
    <source>
        <dbReference type="SAM" id="MobiDB-lite"/>
    </source>
</evidence>
<dbReference type="Gene3D" id="3.40.50.620">
    <property type="entry name" value="HUPs"/>
    <property type="match status" value="1"/>
</dbReference>
<evidence type="ECO:0000256" key="6">
    <source>
        <dbReference type="ARBA" id="ARBA00022840"/>
    </source>
</evidence>
<reference evidence="13 14" key="1">
    <citation type="submission" date="2022-11" db="EMBL/GenBank/DDBJ databases">
        <title>Minimal conservation of predation-associated metabolite biosynthetic gene clusters underscores biosynthetic potential of Myxococcota including descriptions for ten novel species: Archangium lansinium sp. nov., Myxococcus landrumus sp. nov., Nannocystis bai.</title>
        <authorList>
            <person name="Ahearne A."/>
            <person name="Stevens C."/>
            <person name="Dowd S."/>
        </authorList>
    </citation>
    <scope>NUCLEOTIDE SEQUENCE [LARGE SCALE GENOMIC DNA]</scope>
    <source>
        <strain evidence="13 14">BB15-2</strain>
    </source>
</reference>
<dbReference type="InterPro" id="IPR014729">
    <property type="entry name" value="Rossmann-like_a/b/a_fold"/>
</dbReference>
<dbReference type="SUPFAM" id="SSF52402">
    <property type="entry name" value="Adenine nucleotide alpha hydrolases-like"/>
    <property type="match status" value="1"/>
</dbReference>
<dbReference type="RefSeq" id="WP_272090865.1">
    <property type="nucleotide sequence ID" value="NZ_JAQNDL010000003.1"/>
</dbReference>
<dbReference type="EC" id="6.3.5.4" evidence="2"/>
<dbReference type="InterPro" id="IPR017932">
    <property type="entry name" value="GATase_2_dom"/>
</dbReference>
<evidence type="ECO:0000256" key="2">
    <source>
        <dbReference type="ARBA" id="ARBA00012737"/>
    </source>
</evidence>
<dbReference type="Pfam" id="PF13537">
    <property type="entry name" value="GATase_7"/>
    <property type="match status" value="1"/>
</dbReference>
<keyword evidence="7" id="KW-0061">Asparagine biosynthesis</keyword>
<evidence type="ECO:0000256" key="10">
    <source>
        <dbReference type="ARBA" id="ARBA00048741"/>
    </source>
</evidence>
<keyword evidence="14" id="KW-1185">Reference proteome</keyword>
<dbReference type="PROSITE" id="PS51278">
    <property type="entry name" value="GATASE_TYPE_2"/>
    <property type="match status" value="1"/>
</dbReference>
<dbReference type="NCBIfam" id="NF006949">
    <property type="entry name" value="PRK09431.1"/>
    <property type="match status" value="1"/>
</dbReference>
<dbReference type="Pfam" id="PF00733">
    <property type="entry name" value="Asn_synthase"/>
    <property type="match status" value="2"/>
</dbReference>
<dbReference type="CDD" id="cd01991">
    <property type="entry name" value="Asn_synthase_B_C"/>
    <property type="match status" value="1"/>
</dbReference>
<accession>A0ABT5E902</accession>
<keyword evidence="8" id="KW-0315">Glutamine amidotransferase</keyword>
<keyword evidence="4" id="KW-0028">Amino-acid biosynthesis</keyword>
<keyword evidence="5" id="KW-0547">Nucleotide-binding</keyword>
<dbReference type="PANTHER" id="PTHR11772">
    <property type="entry name" value="ASPARAGINE SYNTHETASE"/>
    <property type="match status" value="1"/>
</dbReference>
<dbReference type="PANTHER" id="PTHR11772:SF2">
    <property type="entry name" value="ASPARAGINE SYNTHETASE [GLUTAMINE-HYDROLYZING]"/>
    <property type="match status" value="1"/>
</dbReference>
<dbReference type="EMBL" id="JAQNDL010000003">
    <property type="protein sequence ID" value="MDC0722333.1"/>
    <property type="molecule type" value="Genomic_DNA"/>
</dbReference>
<dbReference type="PIRSF" id="PIRSF001589">
    <property type="entry name" value="Asn_synthetase_glu-h"/>
    <property type="match status" value="1"/>
</dbReference>
<evidence type="ECO:0000259" key="12">
    <source>
        <dbReference type="PROSITE" id="PS51278"/>
    </source>
</evidence>